<feature type="domain" description="UTP25 NTP hydrolase-like" evidence="12">
    <location>
        <begin position="233"/>
        <end position="488"/>
    </location>
</feature>
<gene>
    <name evidence="13" type="ORF">CANVERA_P0567</name>
</gene>
<comment type="similarity">
    <text evidence="3 9">Belongs to the UTP25 family.</text>
</comment>
<keyword evidence="6 9" id="KW-0698">rRNA processing</keyword>
<evidence type="ECO:0000313" key="14">
    <source>
        <dbReference type="Proteomes" id="UP001152885"/>
    </source>
</evidence>
<name>A0A9W4TPY4_9ASCO</name>
<dbReference type="InterPro" id="IPR027417">
    <property type="entry name" value="P-loop_NTPase"/>
</dbReference>
<dbReference type="AlphaFoldDB" id="A0A9W4TPY4"/>
<evidence type="ECO:0000256" key="5">
    <source>
        <dbReference type="ARBA" id="ARBA00022517"/>
    </source>
</evidence>
<feature type="compositionally biased region" description="Basic and acidic residues" evidence="10">
    <location>
        <begin position="1"/>
        <end position="23"/>
    </location>
</feature>
<dbReference type="GO" id="GO:0032040">
    <property type="term" value="C:small-subunit processome"/>
    <property type="evidence" value="ECO:0007669"/>
    <property type="project" value="TreeGrafter"/>
</dbReference>
<evidence type="ECO:0000259" key="12">
    <source>
        <dbReference type="Pfam" id="PF22916"/>
    </source>
</evidence>
<evidence type="ECO:0000259" key="11">
    <source>
        <dbReference type="Pfam" id="PF06862"/>
    </source>
</evidence>
<dbReference type="Pfam" id="PF22916">
    <property type="entry name" value="UTP25_NTPase-like"/>
    <property type="match status" value="1"/>
</dbReference>
<feature type="compositionally biased region" description="Basic and acidic residues" evidence="10">
    <location>
        <begin position="36"/>
        <end position="61"/>
    </location>
</feature>
<dbReference type="GO" id="GO:0019843">
    <property type="term" value="F:rRNA binding"/>
    <property type="evidence" value="ECO:0007669"/>
    <property type="project" value="TreeGrafter"/>
</dbReference>
<reference evidence="13" key="1">
    <citation type="submission" date="2022-12" db="EMBL/GenBank/DDBJ databases">
        <authorList>
            <person name="Brejova B."/>
        </authorList>
    </citation>
    <scope>NUCLEOTIDE SEQUENCE</scope>
</reference>
<evidence type="ECO:0000256" key="9">
    <source>
        <dbReference type="RuleBase" id="RU365070"/>
    </source>
</evidence>
<evidence type="ECO:0000256" key="1">
    <source>
        <dbReference type="ARBA" id="ARBA00002883"/>
    </source>
</evidence>
<keyword evidence="7 9" id="KW-0539">Nucleus</keyword>
<dbReference type="InterPro" id="IPR010678">
    <property type="entry name" value="UTP25"/>
</dbReference>
<feature type="compositionally biased region" description="Acidic residues" evidence="10">
    <location>
        <begin position="115"/>
        <end position="134"/>
    </location>
</feature>
<evidence type="ECO:0000256" key="6">
    <source>
        <dbReference type="ARBA" id="ARBA00022552"/>
    </source>
</evidence>
<evidence type="ECO:0000256" key="8">
    <source>
        <dbReference type="ARBA" id="ARBA00023274"/>
    </source>
</evidence>
<dbReference type="PANTHER" id="PTHR12933:SF0">
    <property type="entry name" value="U3 SMALL NUCLEOLAR RNA-ASSOCIATED PROTEIN 25 HOMOLOG"/>
    <property type="match status" value="1"/>
</dbReference>
<keyword evidence="5 9" id="KW-0690">Ribosome biogenesis</keyword>
<feature type="compositionally biased region" description="Basic residues" evidence="10">
    <location>
        <begin position="24"/>
        <end position="35"/>
    </location>
</feature>
<evidence type="ECO:0000256" key="7">
    <source>
        <dbReference type="ARBA" id="ARBA00023242"/>
    </source>
</evidence>
<protein>
    <recommendedName>
        <fullName evidence="4 9">U3 small nucleolar RNA-associated protein 25</fullName>
        <shortName evidence="9">U3 snoRNA-associated protein 25</shortName>
    </recommendedName>
</protein>
<comment type="caution">
    <text evidence="13">The sequence shown here is derived from an EMBL/GenBank/DDBJ whole genome shotgun (WGS) entry which is preliminary data.</text>
</comment>
<keyword evidence="8 9" id="KW-0687">Ribonucleoprotein</keyword>
<evidence type="ECO:0000313" key="13">
    <source>
        <dbReference type="EMBL" id="CAI5756049.1"/>
    </source>
</evidence>
<dbReference type="EMBL" id="CANTUO010000001">
    <property type="protein sequence ID" value="CAI5756049.1"/>
    <property type="molecule type" value="Genomic_DNA"/>
</dbReference>
<dbReference type="Gene3D" id="3.40.50.300">
    <property type="entry name" value="P-loop containing nucleotide triphosphate hydrolases"/>
    <property type="match status" value="1"/>
</dbReference>
<dbReference type="PANTHER" id="PTHR12933">
    <property type="entry name" value="ORF PROTEIN-RELATED"/>
    <property type="match status" value="1"/>
</dbReference>
<dbReference type="GO" id="GO:0034511">
    <property type="term" value="F:U3 snoRNA binding"/>
    <property type="evidence" value="ECO:0007669"/>
    <property type="project" value="InterPro"/>
</dbReference>
<keyword evidence="14" id="KW-1185">Reference proteome</keyword>
<feature type="compositionally biased region" description="Basic and acidic residues" evidence="10">
    <location>
        <begin position="83"/>
        <end position="99"/>
    </location>
</feature>
<dbReference type="InterPro" id="IPR053939">
    <property type="entry name" value="UTP25_C"/>
</dbReference>
<dbReference type="GO" id="GO:0000462">
    <property type="term" value="P:maturation of SSU-rRNA from tricistronic rRNA transcript (SSU-rRNA, 5.8S rRNA, LSU-rRNA)"/>
    <property type="evidence" value="ECO:0007669"/>
    <property type="project" value="TreeGrafter"/>
</dbReference>
<dbReference type="InterPro" id="IPR053940">
    <property type="entry name" value="UTP25_NTPase-like"/>
</dbReference>
<feature type="domain" description="UTP25 C-terminal" evidence="11">
    <location>
        <begin position="501"/>
        <end position="691"/>
    </location>
</feature>
<dbReference type="OrthoDB" id="10264378at2759"/>
<evidence type="ECO:0000256" key="3">
    <source>
        <dbReference type="ARBA" id="ARBA00009223"/>
    </source>
</evidence>
<comment type="subunit">
    <text evidence="9">Component of the ribosomal small subunit (SSU) processome composed of at least 40 protein subunits and snoRNA U3.</text>
</comment>
<comment type="subcellular location">
    <subcellularLocation>
        <location evidence="2 9">Nucleus</location>
        <location evidence="2 9">Nucleolus</location>
    </subcellularLocation>
</comment>
<evidence type="ECO:0000256" key="4">
    <source>
        <dbReference type="ARBA" id="ARBA00015422"/>
    </source>
</evidence>
<dbReference type="Proteomes" id="UP001152885">
    <property type="component" value="Unassembled WGS sequence"/>
</dbReference>
<dbReference type="Pfam" id="PF06862">
    <property type="entry name" value="Utp25_C"/>
    <property type="match status" value="1"/>
</dbReference>
<comment type="function">
    <text evidence="1 9">DEAD-box RNA helicase-like protein required for pre-18S rRNA processing, specifically at sites A0, A1, and A2.</text>
</comment>
<evidence type="ECO:0000256" key="10">
    <source>
        <dbReference type="SAM" id="MobiDB-lite"/>
    </source>
</evidence>
<proteinExistence type="inferred from homology"/>
<sequence length="692" mass="81641">MVQLKRKFDNDRNVKRGREELRRVTRTASRKHIHKQKDEETDKNDEKLIEEEKLVNNRHELDDEDEDDDEKSKAYSALLTLLKTDHTEKKTKDSSKEIHEENEEDDNVAGINMEQEQDEEEEEEEVEISDDEDSPVGLAFDPFEVHFNQPSEEYLSKQEKSREKWKIMDKKLYEDLNLSTLTQASSEILQPPLLNKSKIEDYGIKKRVLDAFTKHYPNLSQLDKILLNPLINYQDINYQYKSFKNISYRKLYLMHVLNHVYKTRDRILKNTAKLHSNPDSNEEFKDQGFTRPKILILLPTRESCFETVEELIKISGTNQQENKKKFTSQFHVKDSPRSNKPDDFKDAFKGNNNDFFCIGLKFTRKSLKLYSSFYSSDIIIASPIGLSMILENPDKKKRQYDFLSSIEILIVDKSNQIEMQNWDHINTVMKYINKIPKDFHDADFSRIRMWSINDQAKYLRQNLIFCEYLTPNINNLISSKSFNLSGKVKVKPIINPESSIMNSIGLKIKQIFQRFDTSNTPINDSETRFKFFINSIVPNIFKNCSYEDGIMIFIPSYFDYLRVKNFLKTSTKLNFGSIDEYSSQSKLSKMRHEFATGKIKILLYTERLHYFRRYEINGVKSLIMYQLPQNPIFYKELIRFIGKSIFKEECDLNLAITKILFSKWDAVTLERIVGNERAPILCNSVNDLYEFK</sequence>
<organism evidence="13 14">
    <name type="scientific">Candida verbasci</name>
    <dbReference type="NCBI Taxonomy" id="1227364"/>
    <lineage>
        <taxon>Eukaryota</taxon>
        <taxon>Fungi</taxon>
        <taxon>Dikarya</taxon>
        <taxon>Ascomycota</taxon>
        <taxon>Saccharomycotina</taxon>
        <taxon>Pichiomycetes</taxon>
        <taxon>Debaryomycetaceae</taxon>
        <taxon>Candida/Lodderomyces clade</taxon>
        <taxon>Candida</taxon>
    </lineage>
</organism>
<evidence type="ECO:0000256" key="2">
    <source>
        <dbReference type="ARBA" id="ARBA00004604"/>
    </source>
</evidence>
<accession>A0A9W4TPY4</accession>
<feature type="region of interest" description="Disordered" evidence="10">
    <location>
        <begin position="1"/>
        <end position="135"/>
    </location>
</feature>